<protein>
    <recommendedName>
        <fullName evidence="2">Zn(2)-C6 fungal-type domain-containing protein</fullName>
    </recommendedName>
</protein>
<dbReference type="AlphaFoldDB" id="A0A854QH31"/>
<evidence type="ECO:0000256" key="1">
    <source>
        <dbReference type="SAM" id="MobiDB-lite"/>
    </source>
</evidence>
<evidence type="ECO:0000313" key="3">
    <source>
        <dbReference type="EMBL" id="OXG17694.1"/>
    </source>
</evidence>
<dbReference type="Proteomes" id="UP000199727">
    <property type="component" value="Unassembled WGS sequence"/>
</dbReference>
<sequence>MVLYSDGQTCTNTYGEYIAVPWGSNDVIFEDHSSTDFAISSSNTLPSTVNKDAPICPISNIFREPKKKSSCNTTHSAPAKSKRTHRPGLTRNPKACNPCKRKKKQCQGYYQGICERCKRTPHECIWDEDDSQRGVKKAKAQAALHAARKISEQTNLNRSPKILLASPEFNQPLFSSAHRICEASEPMPIDSTISNSQSSLIQNQGSLLTLGEHQDLSISNLGPFDSNFDFDQYQHPRKSPSQLSSAEGPSILSIEQIESYAIQSRHTSCSSNELNTGNTNLFDVQYSIPSTSSTELGNLATSSISPTETFGASADSYEYHGVSSFEINSVDDQDFTALGIENLALRRAEQARPTDNGYDQASPTQEMSVITTVTAQE</sequence>
<dbReference type="PROSITE" id="PS00463">
    <property type="entry name" value="ZN2_CY6_FUNGAL_1"/>
    <property type="match status" value="1"/>
</dbReference>
<dbReference type="Gene3D" id="4.10.240.10">
    <property type="entry name" value="Zn(2)-C6 fungal-type DNA-binding domain"/>
    <property type="match status" value="1"/>
</dbReference>
<reference evidence="3 4" key="1">
    <citation type="submission" date="2017-06" db="EMBL/GenBank/DDBJ databases">
        <title>Global population genomics of the pathogenic fungus Cryptococcus neoformans var. grubii.</title>
        <authorList>
            <person name="Cuomo C."/>
            <person name="Litvintseva A."/>
            <person name="Chen Y."/>
            <person name="Young S."/>
            <person name="Zeng Q."/>
            <person name="Chapman S."/>
            <person name="Gujja S."/>
            <person name="Saif S."/>
            <person name="Birren B."/>
        </authorList>
    </citation>
    <scope>NUCLEOTIDE SEQUENCE [LARGE SCALE GENOMIC DNA]</scope>
    <source>
        <strain evidence="3 4">Tu259-1</strain>
    </source>
</reference>
<dbReference type="CDD" id="cd00067">
    <property type="entry name" value="GAL4"/>
    <property type="match status" value="1"/>
</dbReference>
<dbReference type="EMBL" id="AMKT01000059">
    <property type="protein sequence ID" value="OXG17694.1"/>
    <property type="molecule type" value="Genomic_DNA"/>
</dbReference>
<organism evidence="3 4">
    <name type="scientific">Cryptococcus neoformans Tu259-1</name>
    <dbReference type="NCBI Taxonomy" id="1230072"/>
    <lineage>
        <taxon>Eukaryota</taxon>
        <taxon>Fungi</taxon>
        <taxon>Dikarya</taxon>
        <taxon>Basidiomycota</taxon>
        <taxon>Agaricomycotina</taxon>
        <taxon>Tremellomycetes</taxon>
        <taxon>Tremellales</taxon>
        <taxon>Cryptococcaceae</taxon>
        <taxon>Cryptococcus</taxon>
        <taxon>Cryptococcus neoformans species complex</taxon>
    </lineage>
</organism>
<feature type="domain" description="Zn(2)-C6 fungal-type" evidence="2">
    <location>
        <begin position="95"/>
        <end position="126"/>
    </location>
</feature>
<proteinExistence type="predicted"/>
<dbReference type="InterPro" id="IPR036864">
    <property type="entry name" value="Zn2-C6_fun-type_DNA-bd_sf"/>
</dbReference>
<comment type="caution">
    <text evidence="3">The sequence shown here is derived from an EMBL/GenBank/DDBJ whole genome shotgun (WGS) entry which is preliminary data.</text>
</comment>
<dbReference type="SUPFAM" id="SSF57701">
    <property type="entry name" value="Zn2/Cys6 DNA-binding domain"/>
    <property type="match status" value="1"/>
</dbReference>
<evidence type="ECO:0000313" key="4">
    <source>
        <dbReference type="Proteomes" id="UP000199727"/>
    </source>
</evidence>
<gene>
    <name evidence="3" type="ORF">C361_04685</name>
</gene>
<evidence type="ECO:0000259" key="2">
    <source>
        <dbReference type="PROSITE" id="PS50048"/>
    </source>
</evidence>
<dbReference type="GO" id="GO:0008270">
    <property type="term" value="F:zinc ion binding"/>
    <property type="evidence" value="ECO:0007669"/>
    <property type="project" value="InterPro"/>
</dbReference>
<feature type="region of interest" description="Disordered" evidence="1">
    <location>
        <begin position="66"/>
        <end position="89"/>
    </location>
</feature>
<dbReference type="GO" id="GO:0000981">
    <property type="term" value="F:DNA-binding transcription factor activity, RNA polymerase II-specific"/>
    <property type="evidence" value="ECO:0007669"/>
    <property type="project" value="InterPro"/>
</dbReference>
<accession>A0A854QH31</accession>
<dbReference type="PROSITE" id="PS50048">
    <property type="entry name" value="ZN2_CY6_FUNGAL_2"/>
    <property type="match status" value="1"/>
</dbReference>
<name>A0A854QH31_CRYNE</name>
<dbReference type="InterPro" id="IPR001138">
    <property type="entry name" value="Zn2Cys6_DnaBD"/>
</dbReference>